<keyword evidence="1" id="KW-0732">Signal</keyword>
<dbReference type="Proteomes" id="UP001642484">
    <property type="component" value="Unassembled WGS sequence"/>
</dbReference>
<feature type="chain" id="PRO_5046263406" evidence="1">
    <location>
        <begin position="19"/>
        <end position="465"/>
    </location>
</feature>
<evidence type="ECO:0000256" key="1">
    <source>
        <dbReference type="SAM" id="SignalP"/>
    </source>
</evidence>
<accession>A0ABP0HR45</accession>
<evidence type="ECO:0000313" key="2">
    <source>
        <dbReference type="EMBL" id="CAK8992347.1"/>
    </source>
</evidence>
<feature type="signal peptide" evidence="1">
    <location>
        <begin position="1"/>
        <end position="18"/>
    </location>
</feature>
<dbReference type="EMBL" id="CAXAMN010001113">
    <property type="protein sequence ID" value="CAK8992347.1"/>
    <property type="molecule type" value="Genomic_DNA"/>
</dbReference>
<sequence length="465" mass="53334">MKWLQLLFTLMEVVLLYAIRESDFANHSQVVYFDLPRNCDDTGKSTTCCACGQMKEYGLSDEEKEWMHSEWGRLDDMCSRTTDEHQKRICCPLWAIDCKETDPYYLHRWKQECVPEDKECLLTECRDVSERLATAKKMLKVAKMKLQAIPTWKGDYITGKSNHQWRCKCVCGELENEKTMECKRNREGWSTCPDSRPCCTNLDDCKAEDPWPKKVEEQYEKKTAKPKVMNLGICRVSLQSGAIKPATIFSGTGQSYLAGKGNAGQINSSSAISLVDWFVHAEEAKQYVMYLEQMTEVCLTSCRLERSQVYLKELKSVKKKKVFGKDKTWQAAIEKDRFKNKLKTGESNMWKERKRELDNERREFRLEHQLVKLPKGKIMELSGKSCCTCQQTLKSEPQGDFEAASKLLPLPRAMRFCTATSCSAYKAEDESYGSACRSVLPSFCRGDVPECPADLGSFATPVPWE</sequence>
<proteinExistence type="predicted"/>
<keyword evidence="3" id="KW-1185">Reference proteome</keyword>
<name>A0ABP0HR45_9DINO</name>
<organism evidence="2 3">
    <name type="scientific">Durusdinium trenchii</name>
    <dbReference type="NCBI Taxonomy" id="1381693"/>
    <lineage>
        <taxon>Eukaryota</taxon>
        <taxon>Sar</taxon>
        <taxon>Alveolata</taxon>
        <taxon>Dinophyceae</taxon>
        <taxon>Suessiales</taxon>
        <taxon>Symbiodiniaceae</taxon>
        <taxon>Durusdinium</taxon>
    </lineage>
</organism>
<protein>
    <submittedName>
        <fullName evidence="2">Uncharacterized protein</fullName>
    </submittedName>
</protein>
<evidence type="ECO:0000313" key="3">
    <source>
        <dbReference type="Proteomes" id="UP001642484"/>
    </source>
</evidence>
<reference evidence="2 3" key="1">
    <citation type="submission" date="2024-02" db="EMBL/GenBank/DDBJ databases">
        <authorList>
            <person name="Chen Y."/>
            <person name="Shah S."/>
            <person name="Dougan E. K."/>
            <person name="Thang M."/>
            <person name="Chan C."/>
        </authorList>
    </citation>
    <scope>NUCLEOTIDE SEQUENCE [LARGE SCALE GENOMIC DNA]</scope>
</reference>
<comment type="caution">
    <text evidence="2">The sequence shown here is derived from an EMBL/GenBank/DDBJ whole genome shotgun (WGS) entry which is preliminary data.</text>
</comment>
<gene>
    <name evidence="2" type="ORF">CCMP2556_LOCUS2821</name>
</gene>